<feature type="transmembrane region" description="Helical" evidence="2">
    <location>
        <begin position="140"/>
        <end position="159"/>
    </location>
</feature>
<accession>A0A9P5MU51</accession>
<feature type="coiled-coil region" evidence="1">
    <location>
        <begin position="217"/>
        <end position="244"/>
    </location>
</feature>
<organism evidence="3 4">
    <name type="scientific">Russula ochroleuca</name>
    <dbReference type="NCBI Taxonomy" id="152965"/>
    <lineage>
        <taxon>Eukaryota</taxon>
        <taxon>Fungi</taxon>
        <taxon>Dikarya</taxon>
        <taxon>Basidiomycota</taxon>
        <taxon>Agaricomycotina</taxon>
        <taxon>Agaricomycetes</taxon>
        <taxon>Russulales</taxon>
        <taxon>Russulaceae</taxon>
        <taxon>Russula</taxon>
    </lineage>
</organism>
<proteinExistence type="predicted"/>
<reference evidence="3" key="1">
    <citation type="submission" date="2019-10" db="EMBL/GenBank/DDBJ databases">
        <authorList>
            <consortium name="DOE Joint Genome Institute"/>
            <person name="Kuo A."/>
            <person name="Miyauchi S."/>
            <person name="Kiss E."/>
            <person name="Drula E."/>
            <person name="Kohler A."/>
            <person name="Sanchez-Garcia M."/>
            <person name="Andreopoulos B."/>
            <person name="Barry K.W."/>
            <person name="Bonito G."/>
            <person name="Buee M."/>
            <person name="Carver A."/>
            <person name="Chen C."/>
            <person name="Cichocki N."/>
            <person name="Clum A."/>
            <person name="Culley D."/>
            <person name="Crous P.W."/>
            <person name="Fauchery L."/>
            <person name="Girlanda M."/>
            <person name="Hayes R."/>
            <person name="Keri Z."/>
            <person name="LaButti K."/>
            <person name="Lipzen A."/>
            <person name="Lombard V."/>
            <person name="Magnuson J."/>
            <person name="Maillard F."/>
            <person name="Morin E."/>
            <person name="Murat C."/>
            <person name="Nolan M."/>
            <person name="Ohm R."/>
            <person name="Pangilinan J."/>
            <person name="Pereira M."/>
            <person name="Perotto S."/>
            <person name="Peter M."/>
            <person name="Riley R."/>
            <person name="Sitrit Y."/>
            <person name="Stielow B."/>
            <person name="Szollosi G."/>
            <person name="Zifcakova L."/>
            <person name="Stursova M."/>
            <person name="Spatafora J.W."/>
            <person name="Tedersoo L."/>
            <person name="Vaario L.-M."/>
            <person name="Yamada A."/>
            <person name="Yan M."/>
            <person name="Wang P."/>
            <person name="Xu J."/>
            <person name="Bruns T."/>
            <person name="Baldrian P."/>
            <person name="Vilgalys R."/>
            <person name="Henrissat B."/>
            <person name="Grigoriev I.V."/>
            <person name="Hibbett D."/>
            <person name="Nagy L.G."/>
            <person name="Martin F.M."/>
        </authorList>
    </citation>
    <scope>NUCLEOTIDE SEQUENCE</scope>
    <source>
        <strain evidence="3">Prilba</strain>
    </source>
</reference>
<comment type="caution">
    <text evidence="3">The sequence shown here is derived from an EMBL/GenBank/DDBJ whole genome shotgun (WGS) entry which is preliminary data.</text>
</comment>
<evidence type="ECO:0000313" key="3">
    <source>
        <dbReference type="EMBL" id="KAF8478722.1"/>
    </source>
</evidence>
<evidence type="ECO:0000256" key="2">
    <source>
        <dbReference type="SAM" id="Phobius"/>
    </source>
</evidence>
<dbReference type="PANTHER" id="PTHR41390">
    <property type="entry name" value="CHROMOSOME 7, WHOLE GENOME SHOTGUN SEQUENCE"/>
    <property type="match status" value="1"/>
</dbReference>
<keyword evidence="1" id="KW-0175">Coiled coil</keyword>
<feature type="transmembrane region" description="Helical" evidence="2">
    <location>
        <begin position="46"/>
        <end position="69"/>
    </location>
</feature>
<dbReference type="Proteomes" id="UP000759537">
    <property type="component" value="Unassembled WGS sequence"/>
</dbReference>
<sequence>MLEMDQSTPLAVAAGTIPHPSSDLSTAITGALITGTYALAKRRGRVVAGIYAASAALNCGIAGATFFSIRGYVVVPLLDQTLPSRLRERESPRGALALPEVSTSGAVTWEAMRLHRTLDSALSGAVTGSVLNTWRRGTRGTFTGMMFGSVFGILGQVLYNEIGVQRIKFISRRYLIPSQLPTSTVSGLAEPPMPKQPLLDRMIHAIGINKLSDEEYLTKMREDRAAYLRRIAELEAQLEEDKNSKNS</sequence>
<reference evidence="3" key="2">
    <citation type="journal article" date="2020" name="Nat. Commun.">
        <title>Large-scale genome sequencing of mycorrhizal fungi provides insights into the early evolution of symbiotic traits.</title>
        <authorList>
            <person name="Miyauchi S."/>
            <person name="Kiss E."/>
            <person name="Kuo A."/>
            <person name="Drula E."/>
            <person name="Kohler A."/>
            <person name="Sanchez-Garcia M."/>
            <person name="Morin E."/>
            <person name="Andreopoulos B."/>
            <person name="Barry K.W."/>
            <person name="Bonito G."/>
            <person name="Buee M."/>
            <person name="Carver A."/>
            <person name="Chen C."/>
            <person name="Cichocki N."/>
            <person name="Clum A."/>
            <person name="Culley D."/>
            <person name="Crous P.W."/>
            <person name="Fauchery L."/>
            <person name="Girlanda M."/>
            <person name="Hayes R.D."/>
            <person name="Keri Z."/>
            <person name="LaButti K."/>
            <person name="Lipzen A."/>
            <person name="Lombard V."/>
            <person name="Magnuson J."/>
            <person name="Maillard F."/>
            <person name="Murat C."/>
            <person name="Nolan M."/>
            <person name="Ohm R.A."/>
            <person name="Pangilinan J."/>
            <person name="Pereira M.F."/>
            <person name="Perotto S."/>
            <person name="Peter M."/>
            <person name="Pfister S."/>
            <person name="Riley R."/>
            <person name="Sitrit Y."/>
            <person name="Stielow J.B."/>
            <person name="Szollosi G."/>
            <person name="Zifcakova L."/>
            <person name="Stursova M."/>
            <person name="Spatafora J.W."/>
            <person name="Tedersoo L."/>
            <person name="Vaario L.M."/>
            <person name="Yamada A."/>
            <person name="Yan M."/>
            <person name="Wang P."/>
            <person name="Xu J."/>
            <person name="Bruns T."/>
            <person name="Baldrian P."/>
            <person name="Vilgalys R."/>
            <person name="Dunand C."/>
            <person name="Henrissat B."/>
            <person name="Grigoriev I.V."/>
            <person name="Hibbett D."/>
            <person name="Nagy L.G."/>
            <person name="Martin F.M."/>
        </authorList>
    </citation>
    <scope>NUCLEOTIDE SEQUENCE</scope>
    <source>
        <strain evidence="3">Prilba</strain>
    </source>
</reference>
<dbReference type="PANTHER" id="PTHR41390:SF1">
    <property type="entry name" value="NADH-UBIQUINONE OXIDOREDUCTASE 213 KDA SUBUNIT"/>
    <property type="match status" value="1"/>
</dbReference>
<keyword evidence="4" id="KW-1185">Reference proteome</keyword>
<keyword evidence="2" id="KW-0472">Membrane</keyword>
<dbReference type="EMBL" id="WHVB01000011">
    <property type="protein sequence ID" value="KAF8478722.1"/>
    <property type="molecule type" value="Genomic_DNA"/>
</dbReference>
<evidence type="ECO:0000313" key="4">
    <source>
        <dbReference type="Proteomes" id="UP000759537"/>
    </source>
</evidence>
<dbReference type="AlphaFoldDB" id="A0A9P5MU51"/>
<gene>
    <name evidence="3" type="ORF">DFH94DRAFT_801176</name>
</gene>
<evidence type="ECO:0000256" key="1">
    <source>
        <dbReference type="SAM" id="Coils"/>
    </source>
</evidence>
<dbReference type="OrthoDB" id="3366659at2759"/>
<keyword evidence="2" id="KW-1133">Transmembrane helix</keyword>
<name>A0A9P5MU51_9AGAM</name>
<protein>
    <submittedName>
        <fullName evidence="3">Uncharacterized protein</fullName>
    </submittedName>
</protein>
<keyword evidence="2" id="KW-0812">Transmembrane</keyword>